<evidence type="ECO:0000256" key="1">
    <source>
        <dbReference type="ARBA" id="ARBA00023239"/>
    </source>
</evidence>
<dbReference type="InterPro" id="IPR036908">
    <property type="entry name" value="RlpA-like_sf"/>
</dbReference>
<keyword evidence="6" id="KW-0449">Lipoprotein</keyword>
<dbReference type="Gene3D" id="2.40.40.10">
    <property type="entry name" value="RlpA-like domain"/>
    <property type="match status" value="1"/>
</dbReference>
<dbReference type="InterPro" id="IPR012997">
    <property type="entry name" value="RplA"/>
</dbReference>
<evidence type="ECO:0000256" key="3">
    <source>
        <dbReference type="HAMAP-Rule" id="MF_02071"/>
    </source>
</evidence>
<dbReference type="RefSeq" id="WP_074664683.1">
    <property type="nucleotide sequence ID" value="NZ_FNNH01000001.1"/>
</dbReference>
<evidence type="ECO:0000256" key="2">
    <source>
        <dbReference type="ARBA" id="ARBA00023316"/>
    </source>
</evidence>
<evidence type="ECO:0000313" key="7">
    <source>
        <dbReference type="Proteomes" id="UP000183454"/>
    </source>
</evidence>
<protein>
    <recommendedName>
        <fullName evidence="3">Endolytic peptidoglycan transglycosylase RlpA</fullName>
        <ecNumber evidence="3">4.2.2.-</ecNumber>
    </recommendedName>
</protein>
<dbReference type="EC" id="4.2.2.-" evidence="3"/>
<dbReference type="InterPro" id="IPR009009">
    <property type="entry name" value="RlpA-like_DPBB"/>
</dbReference>
<dbReference type="GO" id="GO:0071555">
    <property type="term" value="P:cell wall organization"/>
    <property type="evidence" value="ECO:0007669"/>
    <property type="project" value="UniProtKB-KW"/>
</dbReference>
<dbReference type="CDD" id="cd22268">
    <property type="entry name" value="DPBB_RlpA-like"/>
    <property type="match status" value="1"/>
</dbReference>
<evidence type="ECO:0000256" key="4">
    <source>
        <dbReference type="RuleBase" id="RU003495"/>
    </source>
</evidence>
<gene>
    <name evidence="3" type="primary">rlpA</name>
    <name evidence="6" type="ORF">SAMN05421882_100178</name>
</gene>
<dbReference type="AlphaFoldDB" id="A0A1H2PZ77"/>
<name>A0A1H2PZ77_9PROT</name>
<organism evidence="6 7">
    <name type="scientific">Nitrosomonas communis</name>
    <dbReference type="NCBI Taxonomy" id="44574"/>
    <lineage>
        <taxon>Bacteria</taxon>
        <taxon>Pseudomonadati</taxon>
        <taxon>Pseudomonadota</taxon>
        <taxon>Betaproteobacteria</taxon>
        <taxon>Nitrosomonadales</taxon>
        <taxon>Nitrosomonadaceae</taxon>
        <taxon>Nitrosomonas</taxon>
    </lineage>
</organism>
<dbReference type="EMBL" id="FNNH01000001">
    <property type="protein sequence ID" value="SDV99559.1"/>
    <property type="molecule type" value="Genomic_DNA"/>
</dbReference>
<evidence type="ECO:0000313" key="6">
    <source>
        <dbReference type="EMBL" id="SDV99559.1"/>
    </source>
</evidence>
<keyword evidence="2 3" id="KW-0961">Cell wall biogenesis/degradation</keyword>
<dbReference type="PANTHER" id="PTHR34183:SF1">
    <property type="entry name" value="ENDOLYTIC PEPTIDOGLYCAN TRANSGLYCOSYLASE RLPA"/>
    <property type="match status" value="1"/>
</dbReference>
<sequence length="120" mass="13230">MTKRLTSMLLTSLIIYLILGSNITLAKTGYAVHYNDKYQGKKTANGEIFDQSNLTAAHSGFPYGTLVKVTNLENNRSIVVKINDRLAPHNSNVIDVTKRAAAELGFIKKGRAHVSLEKVK</sequence>
<dbReference type="GO" id="GO:0008932">
    <property type="term" value="F:lytic endotransglycosylase activity"/>
    <property type="evidence" value="ECO:0007669"/>
    <property type="project" value="UniProtKB-UniRule"/>
</dbReference>
<dbReference type="SUPFAM" id="SSF50685">
    <property type="entry name" value="Barwin-like endoglucanases"/>
    <property type="match status" value="1"/>
</dbReference>
<dbReference type="InterPro" id="IPR034718">
    <property type="entry name" value="RlpA"/>
</dbReference>
<feature type="domain" description="RlpA-like protein double-psi beta-barrel" evidence="5">
    <location>
        <begin position="28"/>
        <end position="115"/>
    </location>
</feature>
<keyword evidence="1 3" id="KW-0456">Lyase</keyword>
<accession>A0A1H2PZ77</accession>
<dbReference type="Pfam" id="PF03330">
    <property type="entry name" value="DPBB_1"/>
    <property type="match status" value="1"/>
</dbReference>
<reference evidence="6 7" key="1">
    <citation type="submission" date="2016-10" db="EMBL/GenBank/DDBJ databases">
        <authorList>
            <person name="de Groot N.N."/>
        </authorList>
    </citation>
    <scope>NUCLEOTIDE SEQUENCE [LARGE SCALE GENOMIC DNA]</scope>
    <source>
        <strain evidence="6 7">Nm110</strain>
    </source>
</reference>
<dbReference type="PANTHER" id="PTHR34183">
    <property type="entry name" value="ENDOLYTIC PEPTIDOGLYCAN TRANSGLYCOSYLASE RLPA"/>
    <property type="match status" value="1"/>
</dbReference>
<comment type="function">
    <text evidence="3">Lytic transglycosylase with a strong preference for naked glycan strands that lack stem peptides.</text>
</comment>
<evidence type="ECO:0000259" key="5">
    <source>
        <dbReference type="Pfam" id="PF03330"/>
    </source>
</evidence>
<dbReference type="Proteomes" id="UP000183454">
    <property type="component" value="Unassembled WGS sequence"/>
</dbReference>
<proteinExistence type="inferred from homology"/>
<dbReference type="GO" id="GO:0000270">
    <property type="term" value="P:peptidoglycan metabolic process"/>
    <property type="evidence" value="ECO:0007669"/>
    <property type="project" value="UniProtKB-UniRule"/>
</dbReference>
<comment type="similarity">
    <text evidence="3 4">Belongs to the RlpA family.</text>
</comment>
<dbReference type="NCBIfam" id="TIGR00413">
    <property type="entry name" value="rlpA"/>
    <property type="match status" value="1"/>
</dbReference>
<dbReference type="HAMAP" id="MF_02071">
    <property type="entry name" value="RlpA"/>
    <property type="match status" value="1"/>
</dbReference>